<feature type="coiled-coil region" evidence="2">
    <location>
        <begin position="49"/>
        <end position="267"/>
    </location>
</feature>
<dbReference type="Proteomes" id="UP001066276">
    <property type="component" value="Chromosome 3_1"/>
</dbReference>
<sequence length="478" mass="55250">MTDKRRWQTGSSPGVDPEQKGYPIHPPEAGDPPYLEAALEQKEEQLLLAAQLGKALLEENEELRAENRRLQERATHTLQETEQQQYWMVQRSEGREKEWEIRASELETNMKLLQGEVQKMQRTVLEAERERDNVKQSFGEQNQSLMEKLQQALQAQRALTAEVSDLKTECQDRALTEKWDAARILSLQEQVERESHQKLDLEQQVCSAVQENEALRAQVEGLRAKVLSLEERSRELLEQLIQSQRDSEDMRMLNRSLRAEVEELQEEAFLSHSGPQDTSLLSEMEQSMERESWCNERQQVAAEIQAVRQELETSDGAPVPPYVTVAQSMLAELAQSLEEGILASQTCEQSHNQTLQEQIQCLKDQAEKNFQLAIQERDDAITKKTAVEMELSKCRSELSSLNKQLLEAVHEKVKLSQELEAWQEDMQRVISEQVKSQQQREKNNALEIKGISTHTDFIHRAKEKTHTDRKSFFSLFNF</sequence>
<dbReference type="EMBL" id="JANPWB010000005">
    <property type="protein sequence ID" value="KAJ1184917.1"/>
    <property type="molecule type" value="Genomic_DNA"/>
</dbReference>
<feature type="region of interest" description="Disordered" evidence="3">
    <location>
        <begin position="1"/>
        <end position="33"/>
    </location>
</feature>
<dbReference type="AlphaFoldDB" id="A0AAV7U7M9"/>
<name>A0AAV7U7M9_PLEWA</name>
<dbReference type="PANTHER" id="PTHR32123:SF10">
    <property type="entry name" value="BICD FAMILY-LIKE CARGO ADAPTER 1-RELATED"/>
    <property type="match status" value="1"/>
</dbReference>
<evidence type="ECO:0000256" key="1">
    <source>
        <dbReference type="ARBA" id="ARBA00023054"/>
    </source>
</evidence>
<reference evidence="4" key="1">
    <citation type="journal article" date="2022" name="bioRxiv">
        <title>Sequencing and chromosome-scale assembly of the giantPleurodeles waltlgenome.</title>
        <authorList>
            <person name="Brown T."/>
            <person name="Elewa A."/>
            <person name="Iarovenko S."/>
            <person name="Subramanian E."/>
            <person name="Araus A.J."/>
            <person name="Petzold A."/>
            <person name="Susuki M."/>
            <person name="Suzuki K.-i.T."/>
            <person name="Hayashi T."/>
            <person name="Toyoda A."/>
            <person name="Oliveira C."/>
            <person name="Osipova E."/>
            <person name="Leigh N.D."/>
            <person name="Simon A."/>
            <person name="Yun M.H."/>
        </authorList>
    </citation>
    <scope>NUCLEOTIDE SEQUENCE</scope>
    <source>
        <strain evidence="4">20211129_DDA</strain>
        <tissue evidence="4">Liver</tissue>
    </source>
</reference>
<evidence type="ECO:0000256" key="3">
    <source>
        <dbReference type="SAM" id="MobiDB-lite"/>
    </source>
</evidence>
<evidence type="ECO:0000256" key="2">
    <source>
        <dbReference type="SAM" id="Coils"/>
    </source>
</evidence>
<keyword evidence="5" id="KW-1185">Reference proteome</keyword>
<proteinExistence type="predicted"/>
<accession>A0AAV7U7M9</accession>
<evidence type="ECO:0000313" key="4">
    <source>
        <dbReference type="EMBL" id="KAJ1184917.1"/>
    </source>
</evidence>
<protein>
    <submittedName>
        <fullName evidence="4">Uncharacterized protein</fullName>
    </submittedName>
</protein>
<comment type="caution">
    <text evidence="4">The sequence shown here is derived from an EMBL/GenBank/DDBJ whole genome shotgun (WGS) entry which is preliminary data.</text>
</comment>
<organism evidence="4 5">
    <name type="scientific">Pleurodeles waltl</name>
    <name type="common">Iberian ribbed newt</name>
    <dbReference type="NCBI Taxonomy" id="8319"/>
    <lineage>
        <taxon>Eukaryota</taxon>
        <taxon>Metazoa</taxon>
        <taxon>Chordata</taxon>
        <taxon>Craniata</taxon>
        <taxon>Vertebrata</taxon>
        <taxon>Euteleostomi</taxon>
        <taxon>Amphibia</taxon>
        <taxon>Batrachia</taxon>
        <taxon>Caudata</taxon>
        <taxon>Salamandroidea</taxon>
        <taxon>Salamandridae</taxon>
        <taxon>Pleurodelinae</taxon>
        <taxon>Pleurodeles</taxon>
    </lineage>
</organism>
<dbReference type="PANTHER" id="PTHR32123">
    <property type="entry name" value="BICD FAMILY-LIKE CARGO ADAPTER"/>
    <property type="match status" value="1"/>
</dbReference>
<feature type="coiled-coil region" evidence="2">
    <location>
        <begin position="363"/>
        <end position="432"/>
    </location>
</feature>
<evidence type="ECO:0000313" key="5">
    <source>
        <dbReference type="Proteomes" id="UP001066276"/>
    </source>
</evidence>
<dbReference type="GO" id="GO:0047496">
    <property type="term" value="P:vesicle transport along microtubule"/>
    <property type="evidence" value="ECO:0007669"/>
    <property type="project" value="TreeGrafter"/>
</dbReference>
<gene>
    <name evidence="4" type="ORF">NDU88_001714</name>
</gene>
<dbReference type="GO" id="GO:0055107">
    <property type="term" value="P:Golgi to secretory granule transport"/>
    <property type="evidence" value="ECO:0007669"/>
    <property type="project" value="TreeGrafter"/>
</dbReference>
<dbReference type="InterPro" id="IPR051149">
    <property type="entry name" value="Spindly/BICDR_Dynein_Adapter"/>
</dbReference>
<keyword evidence="1 2" id="KW-0175">Coiled coil</keyword>